<proteinExistence type="predicted"/>
<organism evidence="1 2">
    <name type="scientific">Diaporthe eres</name>
    <name type="common">Phomopsis oblonga</name>
    <dbReference type="NCBI Taxonomy" id="83184"/>
    <lineage>
        <taxon>Eukaryota</taxon>
        <taxon>Fungi</taxon>
        <taxon>Dikarya</taxon>
        <taxon>Ascomycota</taxon>
        <taxon>Pezizomycotina</taxon>
        <taxon>Sordariomycetes</taxon>
        <taxon>Sordariomycetidae</taxon>
        <taxon>Diaporthales</taxon>
        <taxon>Diaporthaceae</taxon>
        <taxon>Diaporthe</taxon>
        <taxon>Diaporthe eres species complex</taxon>
    </lineage>
</organism>
<dbReference type="PANTHER" id="PTHR42048:SF1">
    <property type="entry name" value="ARS-BINDING PROTEIN 2"/>
    <property type="match status" value="1"/>
</dbReference>
<protein>
    <recommendedName>
        <fullName evidence="3">ARID domain-containing protein</fullName>
    </recommendedName>
</protein>
<reference evidence="1 2" key="1">
    <citation type="submission" date="2024-02" db="EMBL/GenBank/DDBJ databases">
        <title>De novo assembly and annotation of 12 fungi associated with fruit tree decline syndrome in Ontario, Canada.</title>
        <authorList>
            <person name="Sulman M."/>
            <person name="Ellouze W."/>
            <person name="Ilyukhin E."/>
        </authorList>
    </citation>
    <scope>NUCLEOTIDE SEQUENCE [LARGE SCALE GENOMIC DNA]</scope>
    <source>
        <strain evidence="1 2">M169</strain>
    </source>
</reference>
<evidence type="ECO:0000313" key="1">
    <source>
        <dbReference type="EMBL" id="KAK7736454.1"/>
    </source>
</evidence>
<name>A0ABR1PGV5_DIAER</name>
<keyword evidence="2" id="KW-1185">Reference proteome</keyword>
<evidence type="ECO:0000313" key="2">
    <source>
        <dbReference type="Proteomes" id="UP001430848"/>
    </source>
</evidence>
<dbReference type="EMBL" id="JAKNSF020000010">
    <property type="protein sequence ID" value="KAK7736454.1"/>
    <property type="molecule type" value="Genomic_DNA"/>
</dbReference>
<dbReference type="InterPro" id="IPR018562">
    <property type="entry name" value="ARS-binding_2"/>
</dbReference>
<gene>
    <name evidence="1" type="ORF">SLS63_003432</name>
</gene>
<evidence type="ECO:0008006" key="3">
    <source>
        <dbReference type="Google" id="ProtNLM"/>
    </source>
</evidence>
<dbReference type="PANTHER" id="PTHR42048">
    <property type="entry name" value="ARS-BINDING PROTEIN 2"/>
    <property type="match status" value="1"/>
</dbReference>
<accession>A0ABR1PGV5</accession>
<dbReference type="Proteomes" id="UP001430848">
    <property type="component" value="Unassembled WGS sequence"/>
</dbReference>
<dbReference type="Pfam" id="PF09441">
    <property type="entry name" value="Abp2"/>
    <property type="match status" value="1"/>
</dbReference>
<comment type="caution">
    <text evidence="1">The sequence shown here is derived from an EMBL/GenBank/DDBJ whole genome shotgun (WGS) entry which is preliminary data.</text>
</comment>
<sequence length="136" mass="15020">MGMMHHPGTHILARNVAPRPTSTRRALPHKKVTPETIDDAYAQFILYCNPGVPPETDTAVLRDAFKVPPKSGGKSFSTYTLFELIGLFQIKEIKTWADLALQLGVDPPDQDKGQSAQKIQQYAVRLKVMSMSPTAS</sequence>